<dbReference type="Proteomes" id="UP000663912">
    <property type="component" value="Chromosome 1"/>
</dbReference>
<reference evidence="2 5" key="1">
    <citation type="journal article" date="2020" name="Science">
        <title>Unexpected conservation and global transmission of agrobacterial virulence plasmids.</title>
        <authorList>
            <person name="Weisberg A.J."/>
            <person name="Davis E.W. 2nd"/>
            <person name="Tabima J."/>
            <person name="Belcher M.S."/>
            <person name="Miller M."/>
            <person name="Kuo C.H."/>
            <person name="Loper J.E."/>
            <person name="Grunwald N.J."/>
            <person name="Putnam M.L."/>
            <person name="Chang J.H."/>
        </authorList>
    </citation>
    <scope>NUCLEOTIDE SEQUENCE [LARGE SCALE GENOMIC DNA]</scope>
    <source>
        <strain evidence="2 5">A19/93</strain>
    </source>
</reference>
<feature type="region of interest" description="Disordered" evidence="1">
    <location>
        <begin position="1"/>
        <end position="27"/>
    </location>
</feature>
<protein>
    <submittedName>
        <fullName evidence="3">Uncharacterized protein</fullName>
    </submittedName>
</protein>
<gene>
    <name evidence="2" type="ORF">G6L72_00015</name>
    <name evidence="3" type="ORF">G6M88_07830</name>
</gene>
<feature type="compositionally biased region" description="Basic and acidic residues" evidence="1">
    <location>
        <begin position="1"/>
        <end position="11"/>
    </location>
</feature>
<dbReference type="AlphaFoldDB" id="A0AAE7UQM6"/>
<dbReference type="Proteomes" id="UP000822331">
    <property type="component" value="Unassembled WGS sequence"/>
</dbReference>
<dbReference type="KEGG" id="arui:G6M88_07830"/>
<accession>A0AAE7UQM6</accession>
<reference evidence="3" key="2">
    <citation type="submission" date="2020-02" db="EMBL/GenBank/DDBJ databases">
        <title>Unexpected conservation and global transmission of agrobacterial virulence plasmids.</title>
        <authorList>
            <person name="Weisberg A.J."/>
            <person name="Davis E.W. II"/>
            <person name="Tabima J.R."/>
            <person name="Belcher M.S."/>
            <person name="Miller M."/>
            <person name="Kuo C.-H."/>
            <person name="Loper J.E."/>
            <person name="Grunwald N.J."/>
            <person name="Putnam M.L."/>
            <person name="Chang J.H."/>
        </authorList>
    </citation>
    <scope>NUCLEOTIDE SEQUENCE</scope>
    <source>
        <strain evidence="3">W2/73</strain>
    </source>
</reference>
<evidence type="ECO:0000313" key="2">
    <source>
        <dbReference type="EMBL" id="NTF35098.1"/>
    </source>
</evidence>
<evidence type="ECO:0000313" key="4">
    <source>
        <dbReference type="Proteomes" id="UP000663912"/>
    </source>
</evidence>
<dbReference type="EMBL" id="JAAMCP010000001">
    <property type="protein sequence ID" value="NTF35098.1"/>
    <property type="molecule type" value="Genomic_DNA"/>
</dbReference>
<evidence type="ECO:0000256" key="1">
    <source>
        <dbReference type="SAM" id="MobiDB-lite"/>
    </source>
</evidence>
<name>A0AAE7UQM6_9HYPH</name>
<sequence length="130" mass="14560">MVSLEARRREPAGLLDGTEEPSSPRHPNLAKYFHEEIGALHARLGNEKTQALATYRLCTLVSRIDLMPNGAKLVIVLRGDLAATLTFAYGKKKREFLNEWAVLENLMAEQVRLKASNANSPMAGLCRYHR</sequence>
<evidence type="ECO:0000313" key="5">
    <source>
        <dbReference type="Proteomes" id="UP000822331"/>
    </source>
</evidence>
<keyword evidence="5" id="KW-1185">Reference proteome</keyword>
<organism evidence="3 4">
    <name type="scientific">Agrobacterium rubi</name>
    <dbReference type="NCBI Taxonomy" id="28099"/>
    <lineage>
        <taxon>Bacteria</taxon>
        <taxon>Pseudomonadati</taxon>
        <taxon>Pseudomonadota</taxon>
        <taxon>Alphaproteobacteria</taxon>
        <taxon>Hyphomicrobiales</taxon>
        <taxon>Rhizobiaceae</taxon>
        <taxon>Rhizobium/Agrobacterium group</taxon>
        <taxon>Agrobacterium</taxon>
    </lineage>
</organism>
<proteinExistence type="predicted"/>
<dbReference type="RefSeq" id="WP_065700081.1">
    <property type="nucleotide sequence ID" value="NZ_CP049206.1"/>
</dbReference>
<dbReference type="EMBL" id="CP049206">
    <property type="protein sequence ID" value="QTG00311.1"/>
    <property type="molecule type" value="Genomic_DNA"/>
</dbReference>
<evidence type="ECO:0000313" key="3">
    <source>
        <dbReference type="EMBL" id="QTG00311.1"/>
    </source>
</evidence>